<keyword evidence="1" id="KW-0472">Membrane</keyword>
<keyword evidence="1" id="KW-0812">Transmembrane</keyword>
<protein>
    <submittedName>
        <fullName evidence="2">Uncharacterized protein</fullName>
    </submittedName>
</protein>
<dbReference type="AlphaFoldDB" id="A0A1Y0L2Q8"/>
<sequence length="81" mass="9050">MDTKDIIYIVSGSVLILIGVILAIIKIILNRREIVDQRVTLKEAQVGGLTGIWSFTKRHFLMFSIVVCFVFGFACFMGLVA</sequence>
<feature type="transmembrane region" description="Helical" evidence="1">
    <location>
        <begin position="6"/>
        <end position="29"/>
    </location>
</feature>
<keyword evidence="3" id="KW-1185">Reference proteome</keyword>
<name>A0A1Y0L2Q8_9MOLU</name>
<evidence type="ECO:0000313" key="3">
    <source>
        <dbReference type="Proteomes" id="UP000231179"/>
    </source>
</evidence>
<dbReference type="OrthoDB" id="390381at2"/>
<dbReference type="RefSeq" id="WP_100255130.1">
    <property type="nucleotide sequence ID" value="NZ_CP015819.1"/>
</dbReference>
<dbReference type="EMBL" id="CP024870">
    <property type="protein sequence ID" value="ATX71601.1"/>
    <property type="molecule type" value="Genomic_DNA"/>
</dbReference>
<feature type="transmembrane region" description="Helical" evidence="1">
    <location>
        <begin position="60"/>
        <end position="80"/>
    </location>
</feature>
<dbReference type="KEGG" id="scla:SCLARK_001856"/>
<proteinExistence type="predicted"/>
<accession>A0A1Y0L2Q8</accession>
<keyword evidence="1" id="KW-1133">Transmembrane helix</keyword>
<evidence type="ECO:0000313" key="2">
    <source>
        <dbReference type="EMBL" id="ATX71601.1"/>
    </source>
</evidence>
<gene>
    <name evidence="2" type="ORF">SCLAR_v1c13030</name>
</gene>
<reference evidence="2 3" key="1">
    <citation type="submission" date="2017-11" db="EMBL/GenBank/DDBJ databases">
        <title>Complete genome sequence of Spiroplasma clarkii CN-5 (DSM 19994).</title>
        <authorList>
            <person name="Tsai Y.-M."/>
            <person name="Chang A."/>
            <person name="Lo W.-S."/>
            <person name="Kuo C.-H."/>
        </authorList>
    </citation>
    <scope>NUCLEOTIDE SEQUENCE [LARGE SCALE GENOMIC DNA]</scope>
    <source>
        <strain evidence="2 3">CN-5</strain>
    </source>
</reference>
<organism evidence="2 3">
    <name type="scientific">Spiroplasma clarkii</name>
    <dbReference type="NCBI Taxonomy" id="2139"/>
    <lineage>
        <taxon>Bacteria</taxon>
        <taxon>Bacillati</taxon>
        <taxon>Mycoplasmatota</taxon>
        <taxon>Mollicutes</taxon>
        <taxon>Entomoplasmatales</taxon>
        <taxon>Spiroplasmataceae</taxon>
        <taxon>Spiroplasma</taxon>
    </lineage>
</organism>
<dbReference type="Proteomes" id="UP000231179">
    <property type="component" value="Chromosome"/>
</dbReference>
<evidence type="ECO:0000256" key="1">
    <source>
        <dbReference type="SAM" id="Phobius"/>
    </source>
</evidence>